<dbReference type="AlphaFoldDB" id="A0AAV9AU90"/>
<dbReference type="Gene3D" id="3.90.1320.10">
    <property type="entry name" value="Outer-capsid protein sigma 3, large lobe"/>
    <property type="match status" value="1"/>
</dbReference>
<dbReference type="InterPro" id="IPR053168">
    <property type="entry name" value="Glutamic_endopeptidase"/>
</dbReference>
<dbReference type="EMBL" id="JAUJYN010000007">
    <property type="protein sequence ID" value="KAK1267602.1"/>
    <property type="molecule type" value="Genomic_DNA"/>
</dbReference>
<reference evidence="3" key="2">
    <citation type="submission" date="2023-06" db="EMBL/GenBank/DDBJ databases">
        <authorList>
            <person name="Ma L."/>
            <person name="Liu K.-W."/>
            <person name="Li Z."/>
            <person name="Hsiao Y.-Y."/>
            <person name="Qi Y."/>
            <person name="Fu T."/>
            <person name="Tang G."/>
            <person name="Zhang D."/>
            <person name="Sun W.-H."/>
            <person name="Liu D.-K."/>
            <person name="Li Y."/>
            <person name="Chen G.-Z."/>
            <person name="Liu X.-D."/>
            <person name="Liao X.-Y."/>
            <person name="Jiang Y.-T."/>
            <person name="Yu X."/>
            <person name="Hao Y."/>
            <person name="Huang J."/>
            <person name="Zhao X.-W."/>
            <person name="Ke S."/>
            <person name="Chen Y.-Y."/>
            <person name="Wu W.-L."/>
            <person name="Hsu J.-L."/>
            <person name="Lin Y.-F."/>
            <person name="Huang M.-D."/>
            <person name="Li C.-Y."/>
            <person name="Huang L."/>
            <person name="Wang Z.-W."/>
            <person name="Zhao X."/>
            <person name="Zhong W.-Y."/>
            <person name="Peng D.-H."/>
            <person name="Ahmad S."/>
            <person name="Lan S."/>
            <person name="Zhang J.-S."/>
            <person name="Tsai W.-C."/>
            <person name="Van De Peer Y."/>
            <person name="Liu Z.-J."/>
        </authorList>
    </citation>
    <scope>NUCLEOTIDE SEQUENCE</scope>
    <source>
        <strain evidence="3">SCP</strain>
        <tissue evidence="3">Leaves</tissue>
    </source>
</reference>
<dbReference type="Pfam" id="PF14365">
    <property type="entry name" value="Neprosin_AP"/>
    <property type="match status" value="1"/>
</dbReference>
<evidence type="ECO:0000313" key="3">
    <source>
        <dbReference type="EMBL" id="KAK1267602.1"/>
    </source>
</evidence>
<dbReference type="InterPro" id="IPR025521">
    <property type="entry name" value="Neprosin_propep"/>
</dbReference>
<evidence type="ECO:0000256" key="1">
    <source>
        <dbReference type="SAM" id="SignalP"/>
    </source>
</evidence>
<feature type="chain" id="PRO_5043709584" description="Neprosin PEP catalytic domain-containing protein" evidence="1">
    <location>
        <begin position="33"/>
        <end position="369"/>
    </location>
</feature>
<sequence>MITMADFNGLVNIRKNINLLFILLALTNEVVGEITLSDQKEIQLNELLKNLNKPAVKIIKSGYGDTVDCVDIHNQPTLDHPLLKNHTIQMEPSFAPKWEDTLKPTFDWIWQTSGSCPEGTVPIRRISRDDILRANSIESFGKKDVLGADGSVETAGLKPLINPASYGTKGAINVWNVHVEPGEWIQSALTVGNTKGESHSYIEAGWSIHPVVFGDTKTRLYAYWTGDGYHKTGCYNIMCSGFVQVSNRTMLGSFLQPLSSLGGQQYEIEVSVFRDKKQSSWWLRVQGDNVGYWPDSIFRGFTNCSIVNWGGAVLDKRSGRKHNNTQMGSRKNHTRSGLFKRTAYISRAELMDEIGAFFTPTSVEPYYSN</sequence>
<reference evidence="3" key="1">
    <citation type="journal article" date="2023" name="Nat. Commun.">
        <title>Diploid and tetraploid genomes of Acorus and the evolution of monocots.</title>
        <authorList>
            <person name="Ma L."/>
            <person name="Liu K.W."/>
            <person name="Li Z."/>
            <person name="Hsiao Y.Y."/>
            <person name="Qi Y."/>
            <person name="Fu T."/>
            <person name="Tang G.D."/>
            <person name="Zhang D."/>
            <person name="Sun W.H."/>
            <person name="Liu D.K."/>
            <person name="Li Y."/>
            <person name="Chen G.Z."/>
            <person name="Liu X.D."/>
            <person name="Liao X.Y."/>
            <person name="Jiang Y.T."/>
            <person name="Yu X."/>
            <person name="Hao Y."/>
            <person name="Huang J."/>
            <person name="Zhao X.W."/>
            <person name="Ke S."/>
            <person name="Chen Y.Y."/>
            <person name="Wu W.L."/>
            <person name="Hsu J.L."/>
            <person name="Lin Y.F."/>
            <person name="Huang M.D."/>
            <person name="Li C.Y."/>
            <person name="Huang L."/>
            <person name="Wang Z.W."/>
            <person name="Zhao X."/>
            <person name="Zhong W.Y."/>
            <person name="Peng D.H."/>
            <person name="Ahmad S."/>
            <person name="Lan S."/>
            <person name="Zhang J.S."/>
            <person name="Tsai W.C."/>
            <person name="Van de Peer Y."/>
            <person name="Liu Z.J."/>
        </authorList>
    </citation>
    <scope>NUCLEOTIDE SEQUENCE</scope>
    <source>
        <strain evidence="3">SCP</strain>
    </source>
</reference>
<comment type="caution">
    <text evidence="3">The sequence shown here is derived from an EMBL/GenBank/DDBJ whole genome shotgun (WGS) entry which is preliminary data.</text>
</comment>
<feature type="domain" description="Neprosin PEP catalytic" evidence="2">
    <location>
        <begin position="145"/>
        <end position="369"/>
    </location>
</feature>
<protein>
    <recommendedName>
        <fullName evidence="2">Neprosin PEP catalytic domain-containing protein</fullName>
    </recommendedName>
</protein>
<gene>
    <name evidence="3" type="ORF">QJS04_geneDACA002508</name>
</gene>
<evidence type="ECO:0000259" key="2">
    <source>
        <dbReference type="PROSITE" id="PS52045"/>
    </source>
</evidence>
<accession>A0AAV9AU90</accession>
<dbReference type="InterPro" id="IPR004314">
    <property type="entry name" value="Neprosin"/>
</dbReference>
<proteinExistence type="predicted"/>
<dbReference type="PANTHER" id="PTHR31589:SF255">
    <property type="entry name" value="NEPROSIN DOMAIN-CONTAINING PROTEIN"/>
    <property type="match status" value="1"/>
</dbReference>
<feature type="signal peptide" evidence="1">
    <location>
        <begin position="1"/>
        <end position="32"/>
    </location>
</feature>
<dbReference type="Pfam" id="PF03080">
    <property type="entry name" value="Neprosin"/>
    <property type="match status" value="1"/>
</dbReference>
<keyword evidence="1" id="KW-0732">Signal</keyword>
<evidence type="ECO:0000313" key="4">
    <source>
        <dbReference type="Proteomes" id="UP001179952"/>
    </source>
</evidence>
<dbReference type="Proteomes" id="UP001179952">
    <property type="component" value="Unassembled WGS sequence"/>
</dbReference>
<dbReference type="PANTHER" id="PTHR31589">
    <property type="entry name" value="PROTEIN, PUTATIVE (DUF239)-RELATED-RELATED"/>
    <property type="match status" value="1"/>
</dbReference>
<organism evidence="3 4">
    <name type="scientific">Acorus gramineus</name>
    <name type="common">Dwarf sweet flag</name>
    <dbReference type="NCBI Taxonomy" id="55184"/>
    <lineage>
        <taxon>Eukaryota</taxon>
        <taxon>Viridiplantae</taxon>
        <taxon>Streptophyta</taxon>
        <taxon>Embryophyta</taxon>
        <taxon>Tracheophyta</taxon>
        <taxon>Spermatophyta</taxon>
        <taxon>Magnoliopsida</taxon>
        <taxon>Liliopsida</taxon>
        <taxon>Acoraceae</taxon>
        <taxon>Acorus</taxon>
    </lineage>
</organism>
<dbReference type="PROSITE" id="PS52045">
    <property type="entry name" value="NEPROSIN_PEP_CD"/>
    <property type="match status" value="1"/>
</dbReference>
<name>A0AAV9AU90_ACOGR</name>
<keyword evidence="4" id="KW-1185">Reference proteome</keyword>